<reference evidence="2" key="2">
    <citation type="submission" date="2021-01" db="EMBL/GenBank/DDBJ databases">
        <authorList>
            <person name="Schikora-Tamarit M.A."/>
        </authorList>
    </citation>
    <scope>NUCLEOTIDE SEQUENCE</scope>
    <source>
        <strain evidence="2">NCAIM Y.01608</strain>
    </source>
</reference>
<gene>
    <name evidence="2" type="ORF">OGATHE_005174</name>
</gene>
<sequence length="542" mass="62423">MTSVPHLECEQSRSWNLSQRQAFSARNQRKIRHVQAVVVRNLKLPENVSGKDPRLLRLKTKSTVNMANTAITQNNKVKTLSQVGDLIQLSRYEEFPSQDKVQLGANPVERQLEVQAINKRMFLECFFTINHFLDTKSPFYISRVFSDSIHIWDNIQLSGLSLKSFTINLYAKIDMEWKLLLRYNVKLSFLVNLGSDFEVIESKLRNEPNLLLLKLNDDCYYVQSSTYLPREVIKDLEVYHSNKSAGSYLREEPTCTFDQIMKLNNLTVCLVDLLSSKKVLTDKIESLLRDSLPPKSSPVVINCLKMLIDSQKLSNKLLKQQISRLTDIQHAKECKTRHGLLTEYKREDYAHYLLDLESIILRISKEKSRIANTLLTIFPIAISDNLEFSLFGYKLPQSLNYLKMTRIEIEKTNSLLGIVVLLVIKLSNYLNVPLRYPLKFFGSNSYITDPVSKMQTKLRVYPLFVVQNSNLAIRFEFGLSLLLKNLQQIFESENLTKLDDHDLLANLKVLLTCIATDDGLGLNDYLVTKDEVNTIKLSLLKN</sequence>
<dbReference type="GO" id="GO:0000149">
    <property type="term" value="F:SNARE binding"/>
    <property type="evidence" value="ECO:0007669"/>
    <property type="project" value="TreeGrafter"/>
</dbReference>
<dbReference type="OrthoDB" id="72772at2759"/>
<reference evidence="2" key="1">
    <citation type="journal article" date="2021" name="Open Biol.">
        <title>Shared evolutionary footprints suggest mitochondrial oxidative damage underlies multiple complex I losses in fungi.</title>
        <authorList>
            <person name="Schikora-Tamarit M.A."/>
            <person name="Marcet-Houben M."/>
            <person name="Nosek J."/>
            <person name="Gabaldon T."/>
        </authorList>
    </citation>
    <scope>NUCLEOTIDE SEQUENCE</scope>
    <source>
        <strain evidence="2">NCAIM Y.01608</strain>
    </source>
</reference>
<keyword evidence="1" id="KW-0175">Coiled coil</keyword>
<proteinExistence type="predicted"/>
<dbReference type="Proteomes" id="UP000788993">
    <property type="component" value="Unassembled WGS sequence"/>
</dbReference>
<dbReference type="PANTHER" id="PTHR15157:SF5">
    <property type="entry name" value="UV RADIATION RESISTANCE-ASSOCIATED GENE PROTEIN"/>
    <property type="match status" value="1"/>
</dbReference>
<dbReference type="AlphaFoldDB" id="A0A9P8NWE5"/>
<evidence type="ECO:0000256" key="1">
    <source>
        <dbReference type="ARBA" id="ARBA00023054"/>
    </source>
</evidence>
<organism evidence="2 3">
    <name type="scientific">Ogataea polymorpha</name>
    <dbReference type="NCBI Taxonomy" id="460523"/>
    <lineage>
        <taxon>Eukaryota</taxon>
        <taxon>Fungi</taxon>
        <taxon>Dikarya</taxon>
        <taxon>Ascomycota</taxon>
        <taxon>Saccharomycotina</taxon>
        <taxon>Pichiomycetes</taxon>
        <taxon>Pichiales</taxon>
        <taxon>Pichiaceae</taxon>
        <taxon>Ogataea</taxon>
    </lineage>
</organism>
<dbReference type="GO" id="GO:0000323">
    <property type="term" value="C:lytic vacuole"/>
    <property type="evidence" value="ECO:0007669"/>
    <property type="project" value="TreeGrafter"/>
</dbReference>
<evidence type="ECO:0000313" key="2">
    <source>
        <dbReference type="EMBL" id="KAH3660842.1"/>
    </source>
</evidence>
<dbReference type="PANTHER" id="PTHR15157">
    <property type="entry name" value="UV RADIATION RESISTANCE-ASSOCIATED GENE PROTEIN"/>
    <property type="match status" value="1"/>
</dbReference>
<comment type="caution">
    <text evidence="2">The sequence shown here is derived from an EMBL/GenBank/DDBJ whole genome shotgun (WGS) entry which is preliminary data.</text>
</comment>
<name>A0A9P8NWE5_9ASCO</name>
<dbReference type="GO" id="GO:0005768">
    <property type="term" value="C:endosome"/>
    <property type="evidence" value="ECO:0007669"/>
    <property type="project" value="TreeGrafter"/>
</dbReference>
<accession>A0A9P8NWE5</accession>
<keyword evidence="3" id="KW-1185">Reference proteome</keyword>
<protein>
    <submittedName>
        <fullName evidence="2">Uncharacterized protein</fullName>
    </submittedName>
</protein>
<evidence type="ECO:0000313" key="3">
    <source>
        <dbReference type="Proteomes" id="UP000788993"/>
    </source>
</evidence>
<dbReference type="EMBL" id="JAEUBD010001468">
    <property type="protein sequence ID" value="KAH3660842.1"/>
    <property type="molecule type" value="Genomic_DNA"/>
</dbReference>
<dbReference type="GO" id="GO:0035493">
    <property type="term" value="P:SNARE complex assembly"/>
    <property type="evidence" value="ECO:0007669"/>
    <property type="project" value="TreeGrafter"/>
</dbReference>